<dbReference type="Pfam" id="PF00664">
    <property type="entry name" value="ABC_membrane"/>
    <property type="match status" value="3"/>
</dbReference>
<dbReference type="SUPFAM" id="SSF52540">
    <property type="entry name" value="P-loop containing nucleoside triphosphate hydrolases"/>
    <property type="match status" value="2"/>
</dbReference>
<feature type="transmembrane region" description="Helical" evidence="9">
    <location>
        <begin position="150"/>
        <end position="171"/>
    </location>
</feature>
<dbReference type="Gene3D" id="1.20.1560.10">
    <property type="entry name" value="ABC transporter type 1, transmembrane domain"/>
    <property type="match status" value="3"/>
</dbReference>
<proteinExistence type="predicted"/>
<dbReference type="Gene3D" id="3.40.50.300">
    <property type="entry name" value="P-loop containing nucleotide triphosphate hydrolases"/>
    <property type="match status" value="2"/>
</dbReference>
<evidence type="ECO:0008006" key="14">
    <source>
        <dbReference type="Google" id="ProtNLM"/>
    </source>
</evidence>
<evidence type="ECO:0000259" key="11">
    <source>
        <dbReference type="PROSITE" id="PS50929"/>
    </source>
</evidence>
<evidence type="ECO:0000256" key="3">
    <source>
        <dbReference type="ARBA" id="ARBA00022692"/>
    </source>
</evidence>
<dbReference type="CDD" id="cd03244">
    <property type="entry name" value="ABCC_MRP_domain2"/>
    <property type="match status" value="1"/>
</dbReference>
<dbReference type="Proteomes" id="UP001211065">
    <property type="component" value="Unassembled WGS sequence"/>
</dbReference>
<dbReference type="PROSITE" id="PS50929">
    <property type="entry name" value="ABC_TM1F"/>
    <property type="match status" value="2"/>
</dbReference>
<feature type="domain" description="ABC transporter" evidence="10">
    <location>
        <begin position="499"/>
        <end position="732"/>
    </location>
</feature>
<name>A0AAD5TZS4_9FUNG</name>
<evidence type="ECO:0000256" key="7">
    <source>
        <dbReference type="ARBA" id="ARBA00022989"/>
    </source>
</evidence>
<keyword evidence="13" id="KW-1185">Reference proteome</keyword>
<evidence type="ECO:0000256" key="1">
    <source>
        <dbReference type="ARBA" id="ARBA00004141"/>
    </source>
</evidence>
<evidence type="ECO:0000313" key="13">
    <source>
        <dbReference type="Proteomes" id="UP001211065"/>
    </source>
</evidence>
<organism evidence="12 13">
    <name type="scientific">Clydaea vesicula</name>
    <dbReference type="NCBI Taxonomy" id="447962"/>
    <lineage>
        <taxon>Eukaryota</taxon>
        <taxon>Fungi</taxon>
        <taxon>Fungi incertae sedis</taxon>
        <taxon>Chytridiomycota</taxon>
        <taxon>Chytridiomycota incertae sedis</taxon>
        <taxon>Chytridiomycetes</taxon>
        <taxon>Lobulomycetales</taxon>
        <taxon>Lobulomycetaceae</taxon>
        <taxon>Clydaea</taxon>
    </lineage>
</organism>
<dbReference type="InterPro" id="IPR017871">
    <property type="entry name" value="ABC_transporter-like_CS"/>
</dbReference>
<keyword evidence="8 9" id="KW-0472">Membrane</keyword>
<dbReference type="InterPro" id="IPR003439">
    <property type="entry name" value="ABC_transporter-like_ATP-bd"/>
</dbReference>
<feature type="domain" description="ABC transmembrane type-1" evidence="11">
    <location>
        <begin position="156"/>
        <end position="451"/>
    </location>
</feature>
<sequence length="1385" mass="155955">MISVLNLTSIPAIFSLLLELMDIYPSTVDSHQEIIFSTLQVGILTLQLLLGIKVISKINEVDTTLYENFVKCCKKNNLQLSREKTASVISRTFFFWFTPMIKLGYEKALSMNDLWDLDIDDTTEVIRKKFLDLDANFSLLKRIFLLSKKLLVFQCAFSLCSACLAFAGPFFLNRIVSIIGNPTSDVVSLSYILGLFVCTLTRGILDGQTYFTGRRIGLRIRSILISEVALKCLKKPLGSNEDEKDDDGFYIEEENDTAQKPKRNGNAINLISVDAQKILEVSCYLCYVLSNPLQIIISVVALIYVLGASAIAGIFILFICAPVGGLMGKRIARSQENLIRATDCRIKKTNELLQSIKIVKFFNWEKSFLNTLLIIRKTELKFLKSYLTKIVYFRIIWWTMPILCSLTTFCVYTKVFQNELTATIAFTGLALFNTLKFPLFSFPDIIVKILDSYVSFKRIDKFLNSKEVPSAIRQKNFAKDDSNFEVNVSSSTLTEEEHISLIEASYKWERSTDACLAEHAFKLEDLNLRFPRNKLSVICGATGSGKTSLLQALLGEMKIYHGSHITSIADDSVAYVSQQAWLQQLTIRENICFNNDYDSKWYKSVVYACGLKSDFDSMPSGDKTEVGEKGMNLSGGQKQRIALARAVYSKKNLILMDDPLSAVDAPTARHIFNECILKLLKNNTCILVTHAIQLCVPHSEYLVLMENGKTIIHGETKDVLCEVQHYFELTPSELTICAKANNFTPAKHSNQLEGDSKSGVGLIASKILNNSALELESCESEVRITNEEDRAVGSYVTYGKAGGGILWLIALVVGFIFAQTMIFVSDYWLKLWASAYDKLNYQSFLTSSAKLFTVPTSPNVLFNVIYDGNFTPQEYNVEVDIGGLEIFSLFMRLVVLYRGSLEASIALHQTLLERVLKTPMRFFDITPIGRILNRFSRDIQSIDQEIIGVGGDFLINLVKMIFVKELNLNFRWYIRTSRELKRLDSVSRSPIFSHFSQMISGVCTIRAFKSQEVFLKENNARIDDNHKAFFYLWVSNRWLNLRIDAIGAIITLSSCTAIFIAIKSGHVDAGLVGLSLTYTLSFSDALLWIVRFNALLEMSLNSVERINEYLLLEQEPDVINDLVPHLVCKNNNAGIQFSFVSGEKIGIVGRTGAGKSSFSLALFRFVEATSGNIFIDGVDIASLPLSQLRSSLTIIPQDPVLFSGTIRFNLDPFNLYTDLEIYTAMKRSHIMDSSEEFKSDSTRKSIISLESTVLEGGTNYSQGQRQLLCLARALLKKSKIIILDEATASVDHETDAKIQRTIRECFYNCTILCIAHRLRTIIDYDRCLVLDFGKIVEYGKPLDLMVGSKTKDDRRIGPKGNFLKMCQESGEMDLLLEYAKKGNAY</sequence>
<dbReference type="FunFam" id="3.40.50.300:FF:001354">
    <property type="entry name" value="ATP-binding cassette (ABC) transporter, putative"/>
    <property type="match status" value="1"/>
</dbReference>
<dbReference type="GO" id="GO:0140359">
    <property type="term" value="F:ABC-type transporter activity"/>
    <property type="evidence" value="ECO:0007669"/>
    <property type="project" value="InterPro"/>
</dbReference>
<evidence type="ECO:0000313" key="12">
    <source>
        <dbReference type="EMBL" id="KAJ3216559.1"/>
    </source>
</evidence>
<keyword evidence="3 9" id="KW-0812">Transmembrane</keyword>
<dbReference type="CDD" id="cd18596">
    <property type="entry name" value="ABC_6TM_VMR1_D1_like"/>
    <property type="match status" value="1"/>
</dbReference>
<feature type="transmembrane region" description="Helical" evidence="9">
    <location>
        <begin position="805"/>
        <end position="829"/>
    </location>
</feature>
<dbReference type="InterPro" id="IPR027417">
    <property type="entry name" value="P-loop_NTPase"/>
</dbReference>
<dbReference type="PROSITE" id="PS50893">
    <property type="entry name" value="ABC_TRANSPORTER_2"/>
    <property type="match status" value="2"/>
</dbReference>
<keyword evidence="5" id="KW-0547">Nucleotide-binding</keyword>
<dbReference type="CDD" id="cd03250">
    <property type="entry name" value="ABCC_MRP_domain1"/>
    <property type="match status" value="1"/>
</dbReference>
<dbReference type="PANTHER" id="PTHR24223">
    <property type="entry name" value="ATP-BINDING CASSETTE SUB-FAMILY C"/>
    <property type="match status" value="1"/>
</dbReference>
<keyword evidence="4" id="KW-0677">Repeat</keyword>
<dbReference type="PANTHER" id="PTHR24223:SF353">
    <property type="entry name" value="ABC TRANSPORTER ATP-BINDING PROTEIN_PERMEASE VMR1-RELATED"/>
    <property type="match status" value="1"/>
</dbReference>
<dbReference type="FunFam" id="3.40.50.300:FF:000997">
    <property type="entry name" value="Multidrug resistance-associated protein 1"/>
    <property type="match status" value="1"/>
</dbReference>
<evidence type="ECO:0000256" key="6">
    <source>
        <dbReference type="ARBA" id="ARBA00022840"/>
    </source>
</evidence>
<feature type="domain" description="ABC transmembrane type-1" evidence="11">
    <location>
        <begin position="881"/>
        <end position="1098"/>
    </location>
</feature>
<keyword evidence="2" id="KW-0813">Transport</keyword>
<evidence type="ECO:0000256" key="9">
    <source>
        <dbReference type="SAM" id="Phobius"/>
    </source>
</evidence>
<comment type="caution">
    <text evidence="12">The sequence shown here is derived from an EMBL/GenBank/DDBJ whole genome shotgun (WGS) entry which is preliminary data.</text>
</comment>
<dbReference type="InterPro" id="IPR036640">
    <property type="entry name" value="ABC1_TM_sf"/>
</dbReference>
<dbReference type="PROSITE" id="PS00211">
    <property type="entry name" value="ABC_TRANSPORTER_1"/>
    <property type="match status" value="2"/>
</dbReference>
<evidence type="ECO:0000256" key="2">
    <source>
        <dbReference type="ARBA" id="ARBA00022448"/>
    </source>
</evidence>
<feature type="transmembrane region" description="Helical" evidence="9">
    <location>
        <begin position="34"/>
        <end position="52"/>
    </location>
</feature>
<keyword evidence="6" id="KW-0067">ATP-binding</keyword>
<dbReference type="Pfam" id="PF00005">
    <property type="entry name" value="ABC_tran"/>
    <property type="match status" value="2"/>
</dbReference>
<dbReference type="CDD" id="cd18604">
    <property type="entry name" value="ABC_6TM_VMR1_D2_like"/>
    <property type="match status" value="1"/>
</dbReference>
<dbReference type="GO" id="GO:0016887">
    <property type="term" value="F:ATP hydrolysis activity"/>
    <property type="evidence" value="ECO:0007669"/>
    <property type="project" value="InterPro"/>
</dbReference>
<comment type="subcellular location">
    <subcellularLocation>
        <location evidence="1">Membrane</location>
        <topology evidence="1">Multi-pass membrane protein</topology>
    </subcellularLocation>
</comment>
<evidence type="ECO:0000259" key="10">
    <source>
        <dbReference type="PROSITE" id="PS50893"/>
    </source>
</evidence>
<dbReference type="InterPro" id="IPR011527">
    <property type="entry name" value="ABC1_TM_dom"/>
</dbReference>
<accession>A0AAD5TZS4</accession>
<reference evidence="12" key="1">
    <citation type="submission" date="2020-05" db="EMBL/GenBank/DDBJ databases">
        <title>Phylogenomic resolution of chytrid fungi.</title>
        <authorList>
            <person name="Stajich J.E."/>
            <person name="Amses K."/>
            <person name="Simmons R."/>
            <person name="Seto K."/>
            <person name="Myers J."/>
            <person name="Bonds A."/>
            <person name="Quandt C.A."/>
            <person name="Barry K."/>
            <person name="Liu P."/>
            <person name="Grigoriev I."/>
            <person name="Longcore J.E."/>
            <person name="James T.Y."/>
        </authorList>
    </citation>
    <scope>NUCLEOTIDE SEQUENCE</scope>
    <source>
        <strain evidence="12">JEL0476</strain>
    </source>
</reference>
<feature type="transmembrane region" description="Helical" evidence="9">
    <location>
        <begin position="391"/>
        <end position="409"/>
    </location>
</feature>
<feature type="domain" description="ABC transporter" evidence="10">
    <location>
        <begin position="1113"/>
        <end position="1357"/>
    </location>
</feature>
<evidence type="ECO:0000256" key="4">
    <source>
        <dbReference type="ARBA" id="ARBA00022737"/>
    </source>
</evidence>
<dbReference type="InterPro" id="IPR050173">
    <property type="entry name" value="ABC_transporter_C-like"/>
</dbReference>
<dbReference type="SMART" id="SM00382">
    <property type="entry name" value="AAA"/>
    <property type="match status" value="2"/>
</dbReference>
<dbReference type="InterPro" id="IPR003593">
    <property type="entry name" value="AAA+_ATPase"/>
</dbReference>
<dbReference type="SUPFAM" id="SSF90123">
    <property type="entry name" value="ABC transporter transmembrane region"/>
    <property type="match status" value="2"/>
</dbReference>
<dbReference type="GO" id="GO:0005524">
    <property type="term" value="F:ATP binding"/>
    <property type="evidence" value="ECO:0007669"/>
    <property type="project" value="UniProtKB-KW"/>
</dbReference>
<evidence type="ECO:0000256" key="5">
    <source>
        <dbReference type="ARBA" id="ARBA00022741"/>
    </source>
</evidence>
<evidence type="ECO:0000256" key="8">
    <source>
        <dbReference type="ARBA" id="ARBA00023136"/>
    </source>
</evidence>
<feature type="transmembrane region" description="Helical" evidence="9">
    <location>
        <begin position="186"/>
        <end position="205"/>
    </location>
</feature>
<protein>
    <recommendedName>
        <fullName evidence="14">P-loop containing nucleoside triphosphate hydrolase protein</fullName>
    </recommendedName>
</protein>
<keyword evidence="7 9" id="KW-1133">Transmembrane helix</keyword>
<dbReference type="GO" id="GO:0016020">
    <property type="term" value="C:membrane"/>
    <property type="evidence" value="ECO:0007669"/>
    <property type="project" value="UniProtKB-SubCell"/>
</dbReference>
<gene>
    <name evidence="12" type="ORF">HK099_005825</name>
</gene>
<dbReference type="EMBL" id="JADGJW010000472">
    <property type="protein sequence ID" value="KAJ3216559.1"/>
    <property type="molecule type" value="Genomic_DNA"/>
</dbReference>